<accession>A0A9D1ZWV5</accession>
<gene>
    <name evidence="2" type="ORF">H9821_07780</name>
</gene>
<reference evidence="2" key="2">
    <citation type="submission" date="2021-04" db="EMBL/GenBank/DDBJ databases">
        <authorList>
            <person name="Gilroy R."/>
        </authorList>
    </citation>
    <scope>NUCLEOTIDE SEQUENCE</scope>
    <source>
        <strain evidence="2">ChiHjej12B11-9195</strain>
    </source>
</reference>
<feature type="transmembrane region" description="Helical" evidence="1">
    <location>
        <begin position="73"/>
        <end position="96"/>
    </location>
</feature>
<feature type="transmembrane region" description="Helical" evidence="1">
    <location>
        <begin position="34"/>
        <end position="61"/>
    </location>
</feature>
<organism evidence="2 3">
    <name type="scientific">Candidatus Rothia avicola</name>
    <dbReference type="NCBI Taxonomy" id="2840478"/>
    <lineage>
        <taxon>Bacteria</taxon>
        <taxon>Bacillati</taxon>
        <taxon>Actinomycetota</taxon>
        <taxon>Actinomycetes</taxon>
        <taxon>Micrococcales</taxon>
        <taxon>Micrococcaceae</taxon>
        <taxon>Rothia</taxon>
    </lineage>
</organism>
<keyword evidence="1" id="KW-0472">Membrane</keyword>
<evidence type="ECO:0000313" key="3">
    <source>
        <dbReference type="Proteomes" id="UP000824134"/>
    </source>
</evidence>
<keyword evidence="1" id="KW-1133">Transmembrane helix</keyword>
<evidence type="ECO:0000256" key="1">
    <source>
        <dbReference type="SAM" id="Phobius"/>
    </source>
</evidence>
<sequence>MRPQLDLEQVPGTVLAEDGRPVFLQTAPGLFATWVYPLALLLLLLVNQPLALWLVLAAGVYAHGVRYPRVYEVFYPVYFYLSVVLVALLPVVHLVLTLATGVSVTDAHP</sequence>
<evidence type="ECO:0000313" key="2">
    <source>
        <dbReference type="EMBL" id="HIY95544.1"/>
    </source>
</evidence>
<proteinExistence type="predicted"/>
<keyword evidence="1" id="KW-0812">Transmembrane</keyword>
<comment type="caution">
    <text evidence="2">The sequence shown here is derived from an EMBL/GenBank/DDBJ whole genome shotgun (WGS) entry which is preliminary data.</text>
</comment>
<dbReference type="AlphaFoldDB" id="A0A9D1ZWV5"/>
<reference evidence="2" key="1">
    <citation type="journal article" date="2021" name="PeerJ">
        <title>Extensive microbial diversity within the chicken gut microbiome revealed by metagenomics and culture.</title>
        <authorList>
            <person name="Gilroy R."/>
            <person name="Ravi A."/>
            <person name="Getino M."/>
            <person name="Pursley I."/>
            <person name="Horton D.L."/>
            <person name="Alikhan N.F."/>
            <person name="Baker D."/>
            <person name="Gharbi K."/>
            <person name="Hall N."/>
            <person name="Watson M."/>
            <person name="Adriaenssens E.M."/>
            <person name="Foster-Nyarko E."/>
            <person name="Jarju S."/>
            <person name="Secka A."/>
            <person name="Antonio M."/>
            <person name="Oren A."/>
            <person name="Chaudhuri R.R."/>
            <person name="La Ragione R."/>
            <person name="Hildebrand F."/>
            <person name="Pallen M.J."/>
        </authorList>
    </citation>
    <scope>NUCLEOTIDE SEQUENCE</scope>
    <source>
        <strain evidence="2">ChiHjej12B11-9195</strain>
    </source>
</reference>
<dbReference type="EMBL" id="DXCN01000059">
    <property type="protein sequence ID" value="HIY95544.1"/>
    <property type="molecule type" value="Genomic_DNA"/>
</dbReference>
<protein>
    <submittedName>
        <fullName evidence="2">Uncharacterized protein</fullName>
    </submittedName>
</protein>
<name>A0A9D1ZWV5_9MICC</name>
<dbReference type="Proteomes" id="UP000824134">
    <property type="component" value="Unassembled WGS sequence"/>
</dbReference>